<sequence>MHKKVLVTGAAGYIGKAVCSVFAADGWQLGAIDLLDSPNICIAEEKCDLSEPLGTKQSVDAIAQKLGGIDSIVCCAGQMMSNDGAIGVVTSEIFQKTLTSNVLGTFNAINAVLPYLRNSDYPSITVVGSLVASFGSASSELAYTTSKGAVEAMVKEMAVSLAHGGIRVNCVSPGPLAGGLFPTYPDSIGEKYRLNRIPLGSRGTSDDAAYACLYLASRQASYITGAVLKVDGGASAAFLARNPEEE</sequence>
<dbReference type="EMBL" id="SOZE01000017">
    <property type="protein sequence ID" value="TFF36195.1"/>
    <property type="molecule type" value="Genomic_DNA"/>
</dbReference>
<dbReference type="Pfam" id="PF13561">
    <property type="entry name" value="adh_short_C2"/>
    <property type="match status" value="1"/>
</dbReference>
<proteinExistence type="inferred from homology"/>
<reference evidence="3 4" key="1">
    <citation type="journal article" date="2017" name="Int. J. Syst. Evol. Microbiol.">
        <title>Mucilaginibacterpsychrotolerans sp. nov., isolated from peatlands.</title>
        <authorList>
            <person name="Deng Y."/>
            <person name="Shen L."/>
            <person name="Xu B."/>
            <person name="Liu Y."/>
            <person name="Gu Z."/>
            <person name="Liu H."/>
            <person name="Zhou Y."/>
        </authorList>
    </citation>
    <scope>NUCLEOTIDE SEQUENCE [LARGE SCALE GENOMIC DNA]</scope>
    <source>
        <strain evidence="3 4">NH7-4</strain>
    </source>
</reference>
<dbReference type="CDD" id="cd05233">
    <property type="entry name" value="SDR_c"/>
    <property type="match status" value="1"/>
</dbReference>
<gene>
    <name evidence="3" type="ORF">E2R66_16775</name>
</gene>
<dbReference type="InterPro" id="IPR002347">
    <property type="entry name" value="SDR_fam"/>
</dbReference>
<protein>
    <submittedName>
        <fullName evidence="3">SDR family oxidoreductase</fullName>
    </submittedName>
</protein>
<comment type="similarity">
    <text evidence="1">Belongs to the short-chain dehydrogenases/reductases (SDR) family.</text>
</comment>
<keyword evidence="2" id="KW-0560">Oxidoreductase</keyword>
<dbReference type="AlphaFoldDB" id="A0A4Y8SC47"/>
<dbReference type="PROSITE" id="PS00061">
    <property type="entry name" value="ADH_SHORT"/>
    <property type="match status" value="1"/>
</dbReference>
<keyword evidence="4" id="KW-1185">Reference proteome</keyword>
<dbReference type="RefSeq" id="WP_133232598.1">
    <property type="nucleotide sequence ID" value="NZ_SOZE01000017.1"/>
</dbReference>
<dbReference type="Gene3D" id="3.40.50.720">
    <property type="entry name" value="NAD(P)-binding Rossmann-like Domain"/>
    <property type="match status" value="1"/>
</dbReference>
<dbReference type="SUPFAM" id="SSF51735">
    <property type="entry name" value="NAD(P)-binding Rossmann-fold domains"/>
    <property type="match status" value="1"/>
</dbReference>
<dbReference type="InterPro" id="IPR051122">
    <property type="entry name" value="SDR_DHRS6-like"/>
</dbReference>
<evidence type="ECO:0000313" key="3">
    <source>
        <dbReference type="EMBL" id="TFF36195.1"/>
    </source>
</evidence>
<comment type="caution">
    <text evidence="3">The sequence shown here is derived from an EMBL/GenBank/DDBJ whole genome shotgun (WGS) entry which is preliminary data.</text>
</comment>
<dbReference type="PANTHER" id="PTHR43477">
    <property type="entry name" value="DIHYDROANTICAPSIN 7-DEHYDROGENASE"/>
    <property type="match status" value="1"/>
</dbReference>
<dbReference type="InterPro" id="IPR036291">
    <property type="entry name" value="NAD(P)-bd_dom_sf"/>
</dbReference>
<dbReference type="OrthoDB" id="9810908at2"/>
<dbReference type="PANTHER" id="PTHR43477:SF1">
    <property type="entry name" value="DIHYDROANTICAPSIN 7-DEHYDROGENASE"/>
    <property type="match status" value="1"/>
</dbReference>
<evidence type="ECO:0000313" key="4">
    <source>
        <dbReference type="Proteomes" id="UP000297540"/>
    </source>
</evidence>
<organism evidence="3 4">
    <name type="scientific">Mucilaginibacter psychrotolerans</name>
    <dbReference type="NCBI Taxonomy" id="1524096"/>
    <lineage>
        <taxon>Bacteria</taxon>
        <taxon>Pseudomonadati</taxon>
        <taxon>Bacteroidota</taxon>
        <taxon>Sphingobacteriia</taxon>
        <taxon>Sphingobacteriales</taxon>
        <taxon>Sphingobacteriaceae</taxon>
        <taxon>Mucilaginibacter</taxon>
    </lineage>
</organism>
<dbReference type="PRINTS" id="PR00081">
    <property type="entry name" value="GDHRDH"/>
</dbReference>
<evidence type="ECO:0000256" key="1">
    <source>
        <dbReference type="ARBA" id="ARBA00006484"/>
    </source>
</evidence>
<dbReference type="InterPro" id="IPR020904">
    <property type="entry name" value="Sc_DH/Rdtase_CS"/>
</dbReference>
<dbReference type="Proteomes" id="UP000297540">
    <property type="component" value="Unassembled WGS sequence"/>
</dbReference>
<name>A0A4Y8SC47_9SPHI</name>
<dbReference type="GO" id="GO:0016491">
    <property type="term" value="F:oxidoreductase activity"/>
    <property type="evidence" value="ECO:0007669"/>
    <property type="project" value="UniProtKB-KW"/>
</dbReference>
<accession>A0A4Y8SC47</accession>
<evidence type="ECO:0000256" key="2">
    <source>
        <dbReference type="ARBA" id="ARBA00023002"/>
    </source>
</evidence>